<dbReference type="GO" id="GO:0008289">
    <property type="term" value="F:lipid binding"/>
    <property type="evidence" value="ECO:0007669"/>
    <property type="project" value="InterPro"/>
</dbReference>
<protein>
    <submittedName>
        <fullName evidence="3">Uncharacterized protein</fullName>
    </submittedName>
</protein>
<feature type="compositionally biased region" description="Low complexity" evidence="1">
    <location>
        <begin position="312"/>
        <end position="322"/>
    </location>
</feature>
<feature type="transmembrane region" description="Helical" evidence="2">
    <location>
        <begin position="6"/>
        <end position="27"/>
    </location>
</feature>
<dbReference type="PANTHER" id="PTHR19308:SF8">
    <property type="entry name" value="STAR-RELATED LIPID TRANSFER PROTEIN 7, MITOCHONDRIAL"/>
    <property type="match status" value="1"/>
</dbReference>
<dbReference type="InterPro" id="IPR023393">
    <property type="entry name" value="START-like_dom_sf"/>
</dbReference>
<feature type="compositionally biased region" description="Basic and acidic residues" evidence="1">
    <location>
        <begin position="402"/>
        <end position="414"/>
    </location>
</feature>
<keyword evidence="2" id="KW-0812">Transmembrane</keyword>
<dbReference type="EMBL" id="CAIIXF020000008">
    <property type="protein sequence ID" value="CAH1791273.1"/>
    <property type="molecule type" value="Genomic_DNA"/>
</dbReference>
<evidence type="ECO:0000313" key="4">
    <source>
        <dbReference type="Proteomes" id="UP000749559"/>
    </source>
</evidence>
<proteinExistence type="predicted"/>
<dbReference type="SUPFAM" id="SSF55961">
    <property type="entry name" value="Bet v1-like"/>
    <property type="match status" value="1"/>
</dbReference>
<feature type="compositionally biased region" description="Polar residues" evidence="1">
    <location>
        <begin position="389"/>
        <end position="398"/>
    </location>
</feature>
<sequence>MYIFILIASNILAIVVVIYIFVIIPWLNRRKIHAEPAQVVGDVDGLDILKMINLRKILPVGLSSGWRLCGCVFGTRSWKKQLTNGTGVARNLRGTQDTSDLYAAFKTIHVSPQVVLNTIKDPTKIQQWNQDVVDITQVTIATSTQTKNEGPTEHGLPGIYSDSVGLECEIGSKGKHAHMYHTRFKRYWYREMNGCCWFLEVSNDNGEWAYYLAQPVQELNQCMLTVVMHPGCTRVPPLSDLPSSRLASLHDYLLHRRVQSTPLRTITLPSNIKQMQQTDSSKHSCKSVSKRELRDSNIILQYKEGVPSIAESTDSSSSSLDSMQHCNISNKSTKSNSLQSQNTKIQSKSSDILNTGSSPSNPDSNKERLNEQNPSARAIQQALRKLNISSDTQVQGANTRGGRGDVVPRGRSKSDTAVSQHKGLNTWTDDEVDEQRYRLLGNNGDGVVLEEVVHVSNIDVSKPWQQQAENTGGWVFCGIDKDVVVLKKLYEEGGPKQSYLGKGIVPVTPQILFDTIRNPRTRFTYDDMLKQLDVIHDFGNGLKILYCYFEVPQMFRKEGIDCYLLQSERVDNQRYILSLQSIDWPHDTQNNATRQPDTLRSTILPCGWLIESAVKKKTGRLQSMVTYFIQMELNDSKEGSGSVVEELVSKQPFAISQLRQYLAPSAYVSRSRSTSQEDV</sequence>
<accession>A0A8J1XXG5</accession>
<evidence type="ECO:0000313" key="3">
    <source>
        <dbReference type="EMBL" id="CAH1791273.1"/>
    </source>
</evidence>
<evidence type="ECO:0000256" key="2">
    <source>
        <dbReference type="SAM" id="Phobius"/>
    </source>
</evidence>
<feature type="region of interest" description="Disordered" evidence="1">
    <location>
        <begin position="271"/>
        <end position="290"/>
    </location>
</feature>
<dbReference type="InterPro" id="IPR002913">
    <property type="entry name" value="START_lipid-bd_dom"/>
</dbReference>
<dbReference type="InterPro" id="IPR051213">
    <property type="entry name" value="START_lipid_transfer"/>
</dbReference>
<keyword evidence="4" id="KW-1185">Reference proteome</keyword>
<evidence type="ECO:0000256" key="1">
    <source>
        <dbReference type="SAM" id="MobiDB-lite"/>
    </source>
</evidence>
<reference evidence="3" key="1">
    <citation type="submission" date="2022-03" db="EMBL/GenBank/DDBJ databases">
        <authorList>
            <person name="Martin C."/>
        </authorList>
    </citation>
    <scope>NUCLEOTIDE SEQUENCE</scope>
</reference>
<dbReference type="OrthoDB" id="3176171at2759"/>
<keyword evidence="2" id="KW-0472">Membrane</keyword>
<name>A0A8J1XXG5_OWEFU</name>
<dbReference type="PANTHER" id="PTHR19308">
    <property type="entry name" value="PHOSPHATIDYLCHOLINE TRANSFER PROTEIN"/>
    <property type="match status" value="1"/>
</dbReference>
<feature type="compositionally biased region" description="Polar residues" evidence="1">
    <location>
        <begin position="324"/>
        <end position="363"/>
    </location>
</feature>
<dbReference type="Gene3D" id="3.30.530.20">
    <property type="match status" value="1"/>
</dbReference>
<gene>
    <name evidence="3" type="ORF">OFUS_LOCUS16371</name>
</gene>
<comment type="caution">
    <text evidence="3">The sequence shown here is derived from an EMBL/GenBank/DDBJ whole genome shotgun (WGS) entry which is preliminary data.</text>
</comment>
<dbReference type="AlphaFoldDB" id="A0A8J1XXG5"/>
<dbReference type="PROSITE" id="PS50848">
    <property type="entry name" value="START"/>
    <property type="match status" value="1"/>
</dbReference>
<dbReference type="GO" id="GO:0005737">
    <property type="term" value="C:cytoplasm"/>
    <property type="evidence" value="ECO:0007669"/>
    <property type="project" value="UniProtKB-ARBA"/>
</dbReference>
<keyword evidence="2" id="KW-1133">Transmembrane helix</keyword>
<organism evidence="3 4">
    <name type="scientific">Owenia fusiformis</name>
    <name type="common">Polychaete worm</name>
    <dbReference type="NCBI Taxonomy" id="6347"/>
    <lineage>
        <taxon>Eukaryota</taxon>
        <taxon>Metazoa</taxon>
        <taxon>Spiralia</taxon>
        <taxon>Lophotrochozoa</taxon>
        <taxon>Annelida</taxon>
        <taxon>Polychaeta</taxon>
        <taxon>Sedentaria</taxon>
        <taxon>Canalipalpata</taxon>
        <taxon>Sabellida</taxon>
        <taxon>Oweniida</taxon>
        <taxon>Oweniidae</taxon>
        <taxon>Owenia</taxon>
    </lineage>
</organism>
<feature type="region of interest" description="Disordered" evidence="1">
    <location>
        <begin position="309"/>
        <end position="374"/>
    </location>
</feature>
<dbReference type="Proteomes" id="UP000749559">
    <property type="component" value="Unassembled WGS sequence"/>
</dbReference>
<feature type="region of interest" description="Disordered" evidence="1">
    <location>
        <begin position="389"/>
        <end position="422"/>
    </location>
</feature>